<protein>
    <submittedName>
        <fullName evidence="9">SDR family NAD(P)-dependent oxidoreductase</fullName>
    </submittedName>
</protein>
<dbReference type="SUPFAM" id="SSF53901">
    <property type="entry name" value="Thiolase-like"/>
    <property type="match status" value="1"/>
</dbReference>
<dbReference type="SMART" id="SM00826">
    <property type="entry name" value="PKS_DH"/>
    <property type="match status" value="1"/>
</dbReference>
<dbReference type="PROSITE" id="PS52004">
    <property type="entry name" value="KS3_2"/>
    <property type="match status" value="1"/>
</dbReference>
<dbReference type="SMART" id="SM00823">
    <property type="entry name" value="PKS_PP"/>
    <property type="match status" value="1"/>
</dbReference>
<dbReference type="InterPro" id="IPR014031">
    <property type="entry name" value="Ketoacyl_synth_C"/>
</dbReference>
<evidence type="ECO:0000259" key="6">
    <source>
        <dbReference type="PROSITE" id="PS50075"/>
    </source>
</evidence>
<dbReference type="InterPro" id="IPR055123">
    <property type="entry name" value="SpnB-like_Rossmann"/>
</dbReference>
<dbReference type="InterPro" id="IPR006162">
    <property type="entry name" value="Ppantetheine_attach_site"/>
</dbReference>
<dbReference type="Pfam" id="PF00698">
    <property type="entry name" value="Acyl_transf_1"/>
    <property type="match status" value="1"/>
</dbReference>
<feature type="domain" description="Ketosynthase family 3 (KS3)" evidence="7">
    <location>
        <begin position="32"/>
        <end position="455"/>
    </location>
</feature>
<evidence type="ECO:0000259" key="8">
    <source>
        <dbReference type="PROSITE" id="PS52019"/>
    </source>
</evidence>
<dbReference type="CDD" id="cd00833">
    <property type="entry name" value="PKS"/>
    <property type="match status" value="1"/>
</dbReference>
<dbReference type="CDD" id="cd08956">
    <property type="entry name" value="KR_3_FAS_SDR_x"/>
    <property type="match status" value="1"/>
</dbReference>
<evidence type="ECO:0000256" key="4">
    <source>
        <dbReference type="ARBA" id="ARBA00023315"/>
    </source>
</evidence>
<feature type="region of interest" description="C-terminal hotdog fold" evidence="5">
    <location>
        <begin position="1064"/>
        <end position="1208"/>
    </location>
</feature>
<feature type="domain" description="PKS/mFAS DH" evidence="8">
    <location>
        <begin position="930"/>
        <end position="1208"/>
    </location>
</feature>
<dbReference type="EMBL" id="JADLQN010000001">
    <property type="protein sequence ID" value="MBF6353006.1"/>
    <property type="molecule type" value="Genomic_DNA"/>
</dbReference>
<comment type="caution">
    <text evidence="9">The sequence shown here is derived from an EMBL/GenBank/DDBJ whole genome shotgun (WGS) entry which is preliminary data.</text>
</comment>
<evidence type="ECO:0000256" key="2">
    <source>
        <dbReference type="ARBA" id="ARBA00022553"/>
    </source>
</evidence>
<dbReference type="InterPro" id="IPR014030">
    <property type="entry name" value="Ketoacyl_synth_N"/>
</dbReference>
<dbReference type="InterPro" id="IPR032821">
    <property type="entry name" value="PKS_assoc"/>
</dbReference>
<dbReference type="Gene3D" id="3.10.129.110">
    <property type="entry name" value="Polyketide synthase dehydratase"/>
    <property type="match status" value="1"/>
</dbReference>
<dbReference type="Pfam" id="PF02801">
    <property type="entry name" value="Ketoacyl-synt_C"/>
    <property type="match status" value="1"/>
</dbReference>
<feature type="active site" description="Proton acceptor; for dehydratase activity" evidence="5">
    <location>
        <position position="962"/>
    </location>
</feature>
<dbReference type="Proteomes" id="UP000707731">
    <property type="component" value="Unassembled WGS sequence"/>
</dbReference>
<dbReference type="InterPro" id="IPR020807">
    <property type="entry name" value="PKS_DH"/>
</dbReference>
<sequence length="1851" mass="194750">MSMNEVVEALRASIKDNARLRRDHQRLLEAAHEPIAVVGMACRYPGGVGSPAQLWQLVSDGVDAVADFPADRDWNVTALYDPDPGHPGTTYCRSGGFLSGAGDFDAAFFGIGRREALAMDPQQRLLLEGVWEAFEDAGIDPTSVRGSDTGVFAGAMYRDYELITRTVDELSGYWGVGSAGSVVSGRVAYSFGLVGPAVTVDTACSSSLVATHLAMQSLRRGECAMAIAAGVTVLATPGLFVEFSQQRVMSPDGRCRAFSQSADGSGWSEGMGVLLLERLSDAIRNDRDIVAVLRGSAVNQDGASNGLTAPNGPSQERVIRAALADARLRADEVDAVEAHGTGTPLGDPIEAQALMSTYGEDRAGAPLWLGSIKSNIGHSQAAAGVAGVIKMIMAMRHGVLPETLHAQTPTDKVDWSGGVSLLTAARPWPENGHPRRAGVSSFGVSGTNAHVIVEQPPEPTACADPAPGVAAFRAGPIVWVLSAKSATALPEQAGRLRERVLADPGLDPVDIGYSLVATRARLEHRAVVVGITRAELLEGLEAVIDGRTAPGVVVGRADRSGRVGFVFPGQGGQWAQMAVELLDTAPVFAERIAECAAALDPHVEWSLIDVLRGRPDAPALDRVDVVQPVLFSVMVSLAALWESFGVRPHAVIGHSQGEIAAAQVAGALELADAVRLVAVRSRLIGELGTTGGALLSIVDSADSVRALLSEFDDLTISAVNGPRAVVVAGPRESLARLERVLARAGTMRWLVDGVDFVAHSAAMDGLREPLAPALAALHPVAARVPFYSTVTGRVLPTTELDGSYWYRNLREPVLFEPALRELLAAGNDVVIEVGPHPLLTLGSEETVSDSGIRAAVVGTLRRGDGGPRRMLHALAEAFVAGADIDWRAVFAGRDARRVALPTYAFDHERFWAVAETLGDAAELGLAPSVHPLLAGAVRPGGGPGWLWTGGWSSARHPWLADHAVFGEVVVSGTTMLELAAAAGTRAGCPVVAELMLEAPLIIPADTTVGVQLTVGDPDEHGRREFAFHTTLDHSEWTRHAAGVLSPEVASPRDEHWDTWPPPGATTIPTERWYESLASRGFGYGPAFRGLRAVWRHGRDIYAEVVSPTPGRGYAIHPALLDAAFHAALCVSEPDGTVGGPAAEDGVVLPFVWSQVWLRADSGAPQALRVRLRPTGVDSVSMVGVDSAGRVVVSVGEVVSRPLSVAQLAAGRRSAQGALYEVRWETATAAERTAPEFAVVETGFDPGGLTGLPRYPDLAALEAEAEAGAPLPEAVVVAIPPVRGPVPDAARQSVLDTLAMVHRWLASPWFSKSRLVVVTSGAIAVAKDETPELSTAPVWGLLRSARAEHPNRFVLVDTDTDTDTADTDTGTRSKGEVGWSGVAAALAIGEPQVAIRSGRVHVPRLTRCTTPAPATTVFDAESTVLITGGASGLAALLARHLVVAHGVRFLVLASRSGAAGAGADVLAAELTELGARVRIEACDVADPAAVTDLIASIDPTHPLRVVVHAAGVLADATIESMTPDHVDRVLAAKVSGAWNLHRATRDLDLSGFVLFSSASGLLGGPGQANYAAANVFLDALAHWRRGRDLPAVSMAWGLWAQSTSMTGELTDLDVSRLAGTGLAAMPADVGTALFDAALSSPNPVVSPMRLDIAALRARGRTAELPALLRGLVPATAGKPDTGAAEVLRNRLASLTPQERERHLLRLVSTEAAEVLHADVATIDPEKAFKDVGFDSLAAVELRNRLAHATGLTLQATLVFDHPTPSAVTRRLLQQLTPGAASGSTAHPLDLALDRLAELIRSATTEDRARVAERLRATQRMLEDEAREEGTERIRSATASEIFDLIDNDLGVR</sequence>
<dbReference type="InterPro" id="IPR016035">
    <property type="entry name" value="Acyl_Trfase/lysoPLipase"/>
</dbReference>
<dbReference type="SUPFAM" id="SSF55048">
    <property type="entry name" value="Probable ACP-binding domain of malonyl-CoA ACP transacylase"/>
    <property type="match status" value="1"/>
</dbReference>
<dbReference type="InterPro" id="IPR050091">
    <property type="entry name" value="PKS_NRPS_Biosynth_Enz"/>
</dbReference>
<dbReference type="PROSITE" id="PS50075">
    <property type="entry name" value="CARRIER"/>
    <property type="match status" value="1"/>
</dbReference>
<dbReference type="InterPro" id="IPR042104">
    <property type="entry name" value="PKS_dehydratase_sf"/>
</dbReference>
<dbReference type="PROSITE" id="PS00012">
    <property type="entry name" value="PHOSPHOPANTETHEINE"/>
    <property type="match status" value="1"/>
</dbReference>
<gene>
    <name evidence="9" type="ORF">IU449_00320</name>
</gene>
<evidence type="ECO:0000313" key="9">
    <source>
        <dbReference type="EMBL" id="MBF6353006.1"/>
    </source>
</evidence>
<feature type="region of interest" description="N-terminal hotdog fold" evidence="5">
    <location>
        <begin position="930"/>
        <end position="1051"/>
    </location>
</feature>
<dbReference type="InterPro" id="IPR036736">
    <property type="entry name" value="ACP-like_sf"/>
</dbReference>
<dbReference type="Pfam" id="PF08659">
    <property type="entry name" value="KR"/>
    <property type="match status" value="1"/>
</dbReference>
<dbReference type="SUPFAM" id="SSF52151">
    <property type="entry name" value="FabD/lysophospholipase-like"/>
    <property type="match status" value="1"/>
</dbReference>
<dbReference type="InterPro" id="IPR001227">
    <property type="entry name" value="Ac_transferase_dom_sf"/>
</dbReference>
<dbReference type="Pfam" id="PF16197">
    <property type="entry name" value="KAsynt_C_assoc"/>
    <property type="match status" value="1"/>
</dbReference>
<dbReference type="SMART" id="SM00827">
    <property type="entry name" value="PKS_AT"/>
    <property type="match status" value="1"/>
</dbReference>
<dbReference type="Gene3D" id="3.40.47.10">
    <property type="match status" value="1"/>
</dbReference>
<dbReference type="InterPro" id="IPR049552">
    <property type="entry name" value="PKS_DH_N"/>
</dbReference>
<dbReference type="SUPFAM" id="SSF51735">
    <property type="entry name" value="NAD(P)-binding Rossmann-fold domains"/>
    <property type="match status" value="2"/>
</dbReference>
<dbReference type="PANTHER" id="PTHR43775">
    <property type="entry name" value="FATTY ACID SYNTHASE"/>
    <property type="match status" value="1"/>
</dbReference>
<evidence type="ECO:0000256" key="3">
    <source>
        <dbReference type="ARBA" id="ARBA00022679"/>
    </source>
</evidence>
<keyword evidence="4" id="KW-0012">Acyltransferase</keyword>
<dbReference type="Pfam" id="PF00550">
    <property type="entry name" value="PP-binding"/>
    <property type="match status" value="1"/>
</dbReference>
<accession>A0ABS0D3W2</accession>
<dbReference type="SUPFAM" id="SSF47336">
    <property type="entry name" value="ACP-like"/>
    <property type="match status" value="1"/>
</dbReference>
<dbReference type="SMART" id="SM00822">
    <property type="entry name" value="PKS_KR"/>
    <property type="match status" value="1"/>
</dbReference>
<reference evidence="9 10" key="1">
    <citation type="submission" date="2020-10" db="EMBL/GenBank/DDBJ databases">
        <title>Identification of Nocardia species via Next-generation sequencing and recognition of intraspecies genetic diversity.</title>
        <authorList>
            <person name="Li P."/>
            <person name="Li P."/>
            <person name="Lu B."/>
        </authorList>
    </citation>
    <scope>NUCLEOTIDE SEQUENCE [LARGE SCALE GENOMIC DNA]</scope>
    <source>
        <strain evidence="9 10">BJ06-0143</strain>
    </source>
</reference>
<keyword evidence="1" id="KW-0596">Phosphopantetheine</keyword>
<feature type="domain" description="Carrier" evidence="6">
    <location>
        <begin position="1697"/>
        <end position="1774"/>
    </location>
</feature>
<dbReference type="InterPro" id="IPR020806">
    <property type="entry name" value="PKS_PP-bd"/>
</dbReference>
<dbReference type="SMART" id="SM00825">
    <property type="entry name" value="PKS_KS"/>
    <property type="match status" value="1"/>
</dbReference>
<dbReference type="InterPro" id="IPR016039">
    <property type="entry name" value="Thiolase-like"/>
</dbReference>
<evidence type="ECO:0000313" key="10">
    <source>
        <dbReference type="Proteomes" id="UP000707731"/>
    </source>
</evidence>
<dbReference type="Gene3D" id="3.30.70.3290">
    <property type="match status" value="1"/>
</dbReference>
<dbReference type="InterPro" id="IPR049900">
    <property type="entry name" value="PKS_mFAS_DH"/>
</dbReference>
<dbReference type="Pfam" id="PF00109">
    <property type="entry name" value="ketoacyl-synt"/>
    <property type="match status" value="1"/>
</dbReference>
<dbReference type="InterPro" id="IPR009081">
    <property type="entry name" value="PP-bd_ACP"/>
</dbReference>
<dbReference type="Gene3D" id="3.40.366.10">
    <property type="entry name" value="Malonyl-Coenzyme A Acyl Carrier Protein, domain 2"/>
    <property type="match status" value="1"/>
</dbReference>
<dbReference type="Gene3D" id="3.40.50.720">
    <property type="entry name" value="NAD(P)-binding Rossmann-like Domain"/>
    <property type="match status" value="1"/>
</dbReference>
<dbReference type="SMART" id="SM01294">
    <property type="entry name" value="PKS_PP_betabranch"/>
    <property type="match status" value="1"/>
</dbReference>
<name>A0ABS0D3W2_9NOCA</name>
<evidence type="ECO:0000259" key="7">
    <source>
        <dbReference type="PROSITE" id="PS52004"/>
    </source>
</evidence>
<dbReference type="Pfam" id="PF22953">
    <property type="entry name" value="SpnB_Rossmann"/>
    <property type="match status" value="1"/>
</dbReference>
<proteinExistence type="predicted"/>
<evidence type="ECO:0000256" key="5">
    <source>
        <dbReference type="PROSITE-ProRule" id="PRU01363"/>
    </source>
</evidence>
<keyword evidence="3" id="KW-0808">Transferase</keyword>
<keyword evidence="10" id="KW-1185">Reference proteome</keyword>
<keyword evidence="2" id="KW-0597">Phosphoprotein</keyword>
<dbReference type="PANTHER" id="PTHR43775:SF51">
    <property type="entry name" value="INACTIVE PHENOLPHTHIOCEROL SYNTHESIS POLYKETIDE SYNTHASE TYPE I PKS1-RELATED"/>
    <property type="match status" value="1"/>
</dbReference>
<dbReference type="InterPro" id="IPR013968">
    <property type="entry name" value="PKS_KR"/>
</dbReference>
<organism evidence="9 10">
    <name type="scientific">Nocardia higoensis</name>
    <dbReference type="NCBI Taxonomy" id="228599"/>
    <lineage>
        <taxon>Bacteria</taxon>
        <taxon>Bacillati</taxon>
        <taxon>Actinomycetota</taxon>
        <taxon>Actinomycetes</taxon>
        <taxon>Mycobacteriales</taxon>
        <taxon>Nocardiaceae</taxon>
        <taxon>Nocardia</taxon>
    </lineage>
</organism>
<dbReference type="InterPro" id="IPR049551">
    <property type="entry name" value="PKS_DH_C"/>
</dbReference>
<dbReference type="Pfam" id="PF14765">
    <property type="entry name" value="PS-DH"/>
    <property type="match status" value="1"/>
</dbReference>
<dbReference type="InterPro" id="IPR057326">
    <property type="entry name" value="KR_dom"/>
</dbReference>
<dbReference type="InterPro" id="IPR036291">
    <property type="entry name" value="NAD(P)-bd_dom_sf"/>
</dbReference>
<dbReference type="Pfam" id="PF21089">
    <property type="entry name" value="PKS_DH_N"/>
    <property type="match status" value="1"/>
</dbReference>
<dbReference type="PROSITE" id="PS52019">
    <property type="entry name" value="PKS_MFAS_DH"/>
    <property type="match status" value="1"/>
</dbReference>
<dbReference type="InterPro" id="IPR014043">
    <property type="entry name" value="Acyl_transferase_dom"/>
</dbReference>
<dbReference type="Gene3D" id="1.10.1200.10">
    <property type="entry name" value="ACP-like"/>
    <property type="match status" value="1"/>
</dbReference>
<dbReference type="InterPro" id="IPR020841">
    <property type="entry name" value="PKS_Beta-ketoAc_synthase_dom"/>
</dbReference>
<feature type="active site" description="Proton donor; for dehydratase activity" evidence="5">
    <location>
        <position position="1121"/>
    </location>
</feature>
<dbReference type="InterPro" id="IPR016036">
    <property type="entry name" value="Malonyl_transacylase_ACP-bd"/>
</dbReference>
<evidence type="ECO:0000256" key="1">
    <source>
        <dbReference type="ARBA" id="ARBA00022450"/>
    </source>
</evidence>